<dbReference type="Pfam" id="PF01343">
    <property type="entry name" value="Peptidase_S49"/>
    <property type="match status" value="1"/>
</dbReference>
<organism evidence="7 8">
    <name type="scientific">Methylogaea oryzae</name>
    <dbReference type="NCBI Taxonomy" id="1295382"/>
    <lineage>
        <taxon>Bacteria</taxon>
        <taxon>Pseudomonadati</taxon>
        <taxon>Pseudomonadota</taxon>
        <taxon>Gammaproteobacteria</taxon>
        <taxon>Methylococcales</taxon>
        <taxon>Methylococcaceae</taxon>
        <taxon>Methylogaea</taxon>
    </lineage>
</organism>
<dbReference type="PANTHER" id="PTHR42987:SF8">
    <property type="entry name" value="PROTEINASE"/>
    <property type="match status" value="1"/>
</dbReference>
<dbReference type="Pfam" id="PF00574">
    <property type="entry name" value="CLP_protease"/>
    <property type="match status" value="1"/>
</dbReference>
<evidence type="ECO:0000313" key="8">
    <source>
        <dbReference type="Proteomes" id="UP000824988"/>
    </source>
</evidence>
<evidence type="ECO:0000259" key="6">
    <source>
        <dbReference type="Pfam" id="PF01343"/>
    </source>
</evidence>
<dbReference type="Proteomes" id="UP000824988">
    <property type="component" value="Chromosome"/>
</dbReference>
<dbReference type="EMBL" id="AP019782">
    <property type="protein sequence ID" value="BBL72443.1"/>
    <property type="molecule type" value="Genomic_DNA"/>
</dbReference>
<dbReference type="KEGG" id="moz:MoryE10_30490"/>
<feature type="transmembrane region" description="Helical" evidence="5">
    <location>
        <begin position="45"/>
        <end position="65"/>
    </location>
</feature>
<dbReference type="InterPro" id="IPR004635">
    <property type="entry name" value="Pept_S49_SppA"/>
</dbReference>
<dbReference type="CDD" id="cd07023">
    <property type="entry name" value="S49_Sppa_N_C"/>
    <property type="match status" value="1"/>
</dbReference>
<keyword evidence="2" id="KW-0645">Protease</keyword>
<evidence type="ECO:0000256" key="5">
    <source>
        <dbReference type="SAM" id="Phobius"/>
    </source>
</evidence>
<accession>A0A8D4VQ66</accession>
<dbReference type="GO" id="GO:0008236">
    <property type="term" value="F:serine-type peptidase activity"/>
    <property type="evidence" value="ECO:0007669"/>
    <property type="project" value="UniProtKB-KW"/>
</dbReference>
<evidence type="ECO:0000313" key="7">
    <source>
        <dbReference type="EMBL" id="BBL72443.1"/>
    </source>
</evidence>
<dbReference type="AlphaFoldDB" id="A0A8D4VQ66"/>
<keyword evidence="5" id="KW-1133">Transmembrane helix</keyword>
<gene>
    <name evidence="7" type="ORF">MoryE10_30490</name>
</gene>
<keyword evidence="4" id="KW-0720">Serine protease</keyword>
<dbReference type="GO" id="GO:0006508">
    <property type="term" value="P:proteolysis"/>
    <property type="evidence" value="ECO:0007669"/>
    <property type="project" value="UniProtKB-KW"/>
</dbReference>
<keyword evidence="5" id="KW-0812">Transmembrane</keyword>
<comment type="similarity">
    <text evidence="1">Belongs to the peptidase S49 family.</text>
</comment>
<evidence type="ECO:0000256" key="3">
    <source>
        <dbReference type="ARBA" id="ARBA00022801"/>
    </source>
</evidence>
<evidence type="ECO:0000256" key="4">
    <source>
        <dbReference type="ARBA" id="ARBA00022825"/>
    </source>
</evidence>
<feature type="domain" description="Peptidase S49" evidence="6">
    <location>
        <begin position="142"/>
        <end position="283"/>
    </location>
</feature>
<reference evidence="7" key="1">
    <citation type="submission" date="2019-06" db="EMBL/GenBank/DDBJ databases">
        <title>Complete genome sequence of Methylogaea oryzae strain JCM16910.</title>
        <authorList>
            <person name="Asakawa S."/>
        </authorList>
    </citation>
    <scope>NUCLEOTIDE SEQUENCE</scope>
    <source>
        <strain evidence="7">E10</strain>
    </source>
</reference>
<proteinExistence type="inferred from homology"/>
<name>A0A8D4VQ66_9GAMM</name>
<evidence type="ECO:0000256" key="2">
    <source>
        <dbReference type="ARBA" id="ARBA00022670"/>
    </source>
</evidence>
<dbReference type="InterPro" id="IPR002142">
    <property type="entry name" value="Peptidase_S49"/>
</dbReference>
<protein>
    <submittedName>
        <fullName evidence="7">Peptidase</fullName>
    </submittedName>
</protein>
<keyword evidence="3" id="KW-0378">Hydrolase</keyword>
<dbReference type="RefSeq" id="WP_221047560.1">
    <property type="nucleotide sequence ID" value="NZ_AP019782.1"/>
</dbReference>
<dbReference type="InterPro" id="IPR023562">
    <property type="entry name" value="ClpP/TepA"/>
</dbReference>
<dbReference type="PANTHER" id="PTHR42987">
    <property type="entry name" value="PEPTIDASE S49"/>
    <property type="match status" value="1"/>
</dbReference>
<evidence type="ECO:0000256" key="1">
    <source>
        <dbReference type="ARBA" id="ARBA00008683"/>
    </source>
</evidence>
<dbReference type="InterPro" id="IPR047272">
    <property type="entry name" value="S49_SppA_C"/>
</dbReference>
<sequence length="325" mass="35118">MSEADNSTVSTVSPTPPAAWERDVLEKVLLAAVDEQRRARRWSNFFKLLLLGYLLVVLLLVWHPFKDGAIVDGKNHTAVIDIAGVIMEGADTSADPIIDGLQAAAKDEHTKGIILRMNSPGGSPVQSAYIYDEVRRVKKEHPGLPIHAVVEDICASGCYYIAAAADKIYVNPSSVVGSIGVIMSGFGFVETLNKLGVERRTMTAGAHKAILDPFSPVNPEEKQHVQGVIDNVHRLFIDAVKQGRGDRLKDNPDLFSGLLWSGEQSIPLGLTDAVGTTRGVAKEVIGAEELVNFTPRDSLLDRLAQRMGASAGRALHSLVNDVSLR</sequence>
<keyword evidence="5" id="KW-0472">Membrane</keyword>
<dbReference type="NCBIfam" id="TIGR00706">
    <property type="entry name" value="SppA_dom"/>
    <property type="match status" value="1"/>
</dbReference>
<keyword evidence="8" id="KW-1185">Reference proteome</keyword>